<dbReference type="EMBL" id="PKOZ01000001">
    <property type="protein sequence ID" value="PQD96379.1"/>
    <property type="molecule type" value="Genomic_DNA"/>
</dbReference>
<evidence type="ECO:0000259" key="1">
    <source>
        <dbReference type="Pfam" id="PF01636"/>
    </source>
</evidence>
<comment type="caution">
    <text evidence="2">The sequence shown here is derived from an EMBL/GenBank/DDBJ whole genome shotgun (WGS) entry which is preliminary data.</text>
</comment>
<dbReference type="Proteomes" id="UP000239663">
    <property type="component" value="Unassembled WGS sequence"/>
</dbReference>
<dbReference type="InterPro" id="IPR011009">
    <property type="entry name" value="Kinase-like_dom_sf"/>
</dbReference>
<dbReference type="RefSeq" id="WP_104847479.1">
    <property type="nucleotide sequence ID" value="NZ_PKOZ01000001.1"/>
</dbReference>
<dbReference type="AlphaFoldDB" id="A0A2S7N2Z0"/>
<gene>
    <name evidence="2" type="ORF">CYL18_00315</name>
</gene>
<evidence type="ECO:0000313" key="2">
    <source>
        <dbReference type="EMBL" id="PQD96379.1"/>
    </source>
</evidence>
<evidence type="ECO:0000313" key="3">
    <source>
        <dbReference type="Proteomes" id="UP000239663"/>
    </source>
</evidence>
<sequence length="323" mass="37927">MSGKRAGGTLKGCLLSYFNQLNVSIRKMTQIKPGLMLVQTEKGRLIVAKQFKNESSLLMQMEFLTFLREAGFHRSYTFSEAFPPFGYAGSSIGFLTYIQPHEKAFSYRNKEERLEGLLLLKKMHAASKRVSHLLSHVPDQPFNQVGKWKERLAEFKSNETIIKPFIPEAVFQEYVSMGKWALEGLLGEEIGNRDEPVIIHGDLAHHNFLRRNDGKLFMIDFDLMARAPAIIDDLQYANRLLVYNGYSIEEILGMLPFREYRHHRHFMMGLAYPTDIYREWNRVCRENLWTDRRRMKSMYDHTLNDFQERRRFFKKIKRTVAGL</sequence>
<dbReference type="InterPro" id="IPR002575">
    <property type="entry name" value="Aminoglycoside_PTrfase"/>
</dbReference>
<reference evidence="2 3" key="1">
    <citation type="submission" date="2017-12" db="EMBL/GenBank/DDBJ databases">
        <title>Taxonomic description and draft genome of Pradoshia cofamensis Gen. nov., sp. nov., a thermotolerant bacillale isolated from anterior gut of earthworm Eisenia fetida.</title>
        <authorList>
            <person name="Saha T."/>
            <person name="Chakraborty R."/>
        </authorList>
    </citation>
    <scope>NUCLEOTIDE SEQUENCE [LARGE SCALE GENOMIC DNA]</scope>
    <source>
        <strain evidence="2 3">EAG3</strain>
    </source>
</reference>
<accession>A0A2S7N2Z0</accession>
<dbReference type="Pfam" id="PF01636">
    <property type="entry name" value="APH"/>
    <property type="match status" value="1"/>
</dbReference>
<dbReference type="SUPFAM" id="SSF56112">
    <property type="entry name" value="Protein kinase-like (PK-like)"/>
    <property type="match status" value="1"/>
</dbReference>
<protein>
    <recommendedName>
        <fullName evidence="1">Aminoglycoside phosphotransferase domain-containing protein</fullName>
    </recommendedName>
</protein>
<proteinExistence type="predicted"/>
<dbReference type="OrthoDB" id="2373610at2"/>
<name>A0A2S7N2Z0_9BACI</name>
<feature type="domain" description="Aminoglycoside phosphotransferase" evidence="1">
    <location>
        <begin position="38"/>
        <end position="232"/>
    </location>
</feature>
<keyword evidence="3" id="KW-1185">Reference proteome</keyword>
<dbReference type="Gene3D" id="3.90.1200.10">
    <property type="match status" value="1"/>
</dbReference>
<organism evidence="2 3">
    <name type="scientific">Pradoshia eiseniae</name>
    <dbReference type="NCBI Taxonomy" id="2064768"/>
    <lineage>
        <taxon>Bacteria</taxon>
        <taxon>Bacillati</taxon>
        <taxon>Bacillota</taxon>
        <taxon>Bacilli</taxon>
        <taxon>Bacillales</taxon>
        <taxon>Bacillaceae</taxon>
        <taxon>Pradoshia</taxon>
    </lineage>
</organism>